<dbReference type="AlphaFoldDB" id="A0A835EKU1"/>
<dbReference type="InterPro" id="IPR045501">
    <property type="entry name" value="DUF6490"/>
</dbReference>
<proteinExistence type="predicted"/>
<keyword evidence="1" id="KW-0812">Transmembrane</keyword>
<feature type="transmembrane region" description="Helical" evidence="1">
    <location>
        <begin position="69"/>
        <end position="92"/>
    </location>
</feature>
<gene>
    <name evidence="2" type="ORF">HU200_035799</name>
</gene>
<protein>
    <submittedName>
        <fullName evidence="2">Uncharacterized protein</fullName>
    </submittedName>
</protein>
<feature type="transmembrane region" description="Helical" evidence="1">
    <location>
        <begin position="112"/>
        <end position="135"/>
    </location>
</feature>
<evidence type="ECO:0000313" key="3">
    <source>
        <dbReference type="Proteomes" id="UP000636709"/>
    </source>
</evidence>
<feature type="transmembrane region" description="Helical" evidence="1">
    <location>
        <begin position="190"/>
        <end position="218"/>
    </location>
</feature>
<feature type="transmembrane region" description="Helical" evidence="1">
    <location>
        <begin position="147"/>
        <end position="170"/>
    </location>
</feature>
<dbReference type="PANTHER" id="PTHR46610:SF1">
    <property type="entry name" value="OS06G0147300 PROTEIN"/>
    <property type="match status" value="1"/>
</dbReference>
<dbReference type="EMBL" id="JACEFO010001869">
    <property type="protein sequence ID" value="KAF8697612.1"/>
    <property type="molecule type" value="Genomic_DNA"/>
</dbReference>
<evidence type="ECO:0000313" key="2">
    <source>
        <dbReference type="EMBL" id="KAF8697612.1"/>
    </source>
</evidence>
<organism evidence="2 3">
    <name type="scientific">Digitaria exilis</name>
    <dbReference type="NCBI Taxonomy" id="1010633"/>
    <lineage>
        <taxon>Eukaryota</taxon>
        <taxon>Viridiplantae</taxon>
        <taxon>Streptophyta</taxon>
        <taxon>Embryophyta</taxon>
        <taxon>Tracheophyta</taxon>
        <taxon>Spermatophyta</taxon>
        <taxon>Magnoliopsida</taxon>
        <taxon>Liliopsida</taxon>
        <taxon>Poales</taxon>
        <taxon>Poaceae</taxon>
        <taxon>PACMAD clade</taxon>
        <taxon>Panicoideae</taxon>
        <taxon>Panicodae</taxon>
        <taxon>Paniceae</taxon>
        <taxon>Anthephorinae</taxon>
        <taxon>Digitaria</taxon>
    </lineage>
</organism>
<keyword evidence="1" id="KW-0472">Membrane</keyword>
<reference evidence="2" key="1">
    <citation type="submission" date="2020-07" db="EMBL/GenBank/DDBJ databases">
        <title>Genome sequence and genetic diversity analysis of an under-domesticated orphan crop, white fonio (Digitaria exilis).</title>
        <authorList>
            <person name="Bennetzen J.L."/>
            <person name="Chen S."/>
            <person name="Ma X."/>
            <person name="Wang X."/>
            <person name="Yssel A.E.J."/>
            <person name="Chaluvadi S.R."/>
            <person name="Johnson M."/>
            <person name="Gangashetty P."/>
            <person name="Hamidou F."/>
            <person name="Sanogo M.D."/>
            <person name="Zwaenepoel A."/>
            <person name="Wallace J."/>
            <person name="Van De Peer Y."/>
            <person name="Van Deynze A."/>
        </authorList>
    </citation>
    <scope>NUCLEOTIDE SEQUENCE</scope>
    <source>
        <tissue evidence="2">Leaves</tissue>
    </source>
</reference>
<comment type="caution">
    <text evidence="2">The sequence shown here is derived from an EMBL/GenBank/DDBJ whole genome shotgun (WGS) entry which is preliminary data.</text>
</comment>
<evidence type="ECO:0000256" key="1">
    <source>
        <dbReference type="SAM" id="Phobius"/>
    </source>
</evidence>
<keyword evidence="1" id="KW-1133">Transmembrane helix</keyword>
<accession>A0A835EKU1</accession>
<dbReference type="PANTHER" id="PTHR46610">
    <property type="entry name" value="OS05G0181300 PROTEIN"/>
    <property type="match status" value="1"/>
</dbReference>
<name>A0A835EKU1_9POAL</name>
<sequence length="219" mass="23185">MAGTTATYLAFLFLTGNSILAISRSRGDATDMAFVLASYFSLVQLFYCLRQFEASPLGSVARSRARVGVWLAITVLTALFSWRVAAVTPWPVAAGYIGSDSILQLYVNSALAPPPVTTMGSSAATSLGFLLLAVNSIMGFQRSCGDVAATLFVLALYASFVLLFCCLRRFEAAPPGSAAEGYARAGVWLGAALVTAMFSLRVVALMPGLMAATLWLIVR</sequence>
<dbReference type="Proteomes" id="UP000636709">
    <property type="component" value="Unassembled WGS sequence"/>
</dbReference>
<keyword evidence="3" id="KW-1185">Reference proteome</keyword>
<dbReference type="OrthoDB" id="645053at2759"/>
<feature type="transmembrane region" description="Helical" evidence="1">
    <location>
        <begin position="31"/>
        <end position="49"/>
    </location>
</feature>
<dbReference type="Pfam" id="PF20100">
    <property type="entry name" value="DUF6490"/>
    <property type="match status" value="2"/>
</dbReference>